<dbReference type="GO" id="GO:0044571">
    <property type="term" value="P:[2Fe-2S] cluster assembly"/>
    <property type="evidence" value="ECO:0007669"/>
    <property type="project" value="InterPro"/>
</dbReference>
<evidence type="ECO:0000313" key="6">
    <source>
        <dbReference type="Proteomes" id="UP000663882"/>
    </source>
</evidence>
<evidence type="ECO:0000256" key="2">
    <source>
        <dbReference type="ARBA" id="ARBA00023186"/>
    </source>
</evidence>
<dbReference type="Proteomes" id="UP000663823">
    <property type="component" value="Unassembled WGS sequence"/>
</dbReference>
<dbReference type="PROSITE" id="PS50076">
    <property type="entry name" value="DNAJ_2"/>
    <property type="match status" value="1"/>
</dbReference>
<dbReference type="GO" id="GO:0001671">
    <property type="term" value="F:ATPase activator activity"/>
    <property type="evidence" value="ECO:0007669"/>
    <property type="project" value="InterPro"/>
</dbReference>
<dbReference type="EMBL" id="CAJOAX010001622">
    <property type="protein sequence ID" value="CAF3731778.1"/>
    <property type="molecule type" value="Genomic_DNA"/>
</dbReference>
<dbReference type="InterPro" id="IPR036869">
    <property type="entry name" value="J_dom_sf"/>
</dbReference>
<accession>A0A813VG12</accession>
<dbReference type="GO" id="GO:0005739">
    <property type="term" value="C:mitochondrion"/>
    <property type="evidence" value="ECO:0007669"/>
    <property type="project" value="TreeGrafter"/>
</dbReference>
<comment type="similarity">
    <text evidence="1">Belongs to the HscB family.</text>
</comment>
<dbReference type="SUPFAM" id="SSF47144">
    <property type="entry name" value="HSC20 (HSCB), C-terminal oligomerisation domain"/>
    <property type="match status" value="1"/>
</dbReference>
<dbReference type="PANTHER" id="PTHR14021:SF15">
    <property type="entry name" value="IRON-SULFUR CLUSTER CO-CHAPERONE PROTEIN HSCB"/>
    <property type="match status" value="1"/>
</dbReference>
<dbReference type="Pfam" id="PF07743">
    <property type="entry name" value="HSCB_C"/>
    <property type="match status" value="1"/>
</dbReference>
<organism evidence="4 6">
    <name type="scientific">Rotaria sordida</name>
    <dbReference type="NCBI Taxonomy" id="392033"/>
    <lineage>
        <taxon>Eukaryota</taxon>
        <taxon>Metazoa</taxon>
        <taxon>Spiralia</taxon>
        <taxon>Gnathifera</taxon>
        <taxon>Rotifera</taxon>
        <taxon>Eurotatoria</taxon>
        <taxon>Bdelloidea</taxon>
        <taxon>Philodinida</taxon>
        <taxon>Philodinidae</taxon>
        <taxon>Rotaria</taxon>
    </lineage>
</organism>
<dbReference type="GO" id="GO:0051087">
    <property type="term" value="F:protein-folding chaperone binding"/>
    <property type="evidence" value="ECO:0007669"/>
    <property type="project" value="InterPro"/>
</dbReference>
<dbReference type="GO" id="GO:0051259">
    <property type="term" value="P:protein complex oligomerization"/>
    <property type="evidence" value="ECO:0007669"/>
    <property type="project" value="InterPro"/>
</dbReference>
<dbReference type="SUPFAM" id="SSF46565">
    <property type="entry name" value="Chaperone J-domain"/>
    <property type="match status" value="1"/>
</dbReference>
<feature type="domain" description="J" evidence="3">
    <location>
        <begin position="48"/>
        <end position="120"/>
    </location>
</feature>
<dbReference type="NCBIfam" id="TIGR00714">
    <property type="entry name" value="hscB"/>
    <property type="match status" value="1"/>
</dbReference>
<dbReference type="InterPro" id="IPR036386">
    <property type="entry name" value="HscB_C_sf"/>
</dbReference>
<dbReference type="Gene3D" id="1.10.287.110">
    <property type="entry name" value="DnaJ domain"/>
    <property type="match status" value="1"/>
</dbReference>
<protein>
    <recommendedName>
        <fullName evidence="3">J domain-containing protein</fullName>
    </recommendedName>
</protein>
<dbReference type="EMBL" id="CAJNOO010000167">
    <property type="protein sequence ID" value="CAF0837916.1"/>
    <property type="molecule type" value="Genomic_DNA"/>
</dbReference>
<dbReference type="PANTHER" id="PTHR14021">
    <property type="entry name" value="IRON-SULFUR CLUSTER CO-CHAPERONE PROTEIN HSCB"/>
    <property type="match status" value="1"/>
</dbReference>
<gene>
    <name evidence="5" type="ORF">OTI717_LOCUS14487</name>
    <name evidence="4" type="ORF">RFH988_LOCUS5785</name>
</gene>
<dbReference type="AlphaFoldDB" id="A0A813VG12"/>
<comment type="caution">
    <text evidence="4">The sequence shown here is derived from an EMBL/GenBank/DDBJ whole genome shotgun (WGS) entry which is preliminary data.</text>
</comment>
<proteinExistence type="inferred from homology"/>
<evidence type="ECO:0000259" key="3">
    <source>
        <dbReference type="PROSITE" id="PS50076"/>
    </source>
</evidence>
<keyword evidence="2" id="KW-0143">Chaperone</keyword>
<dbReference type="InterPro" id="IPR004640">
    <property type="entry name" value="HscB"/>
</dbReference>
<evidence type="ECO:0000313" key="4">
    <source>
        <dbReference type="EMBL" id="CAF0837916.1"/>
    </source>
</evidence>
<dbReference type="InterPro" id="IPR001623">
    <property type="entry name" value="DnaJ_domain"/>
</dbReference>
<evidence type="ECO:0000256" key="1">
    <source>
        <dbReference type="ARBA" id="ARBA00010476"/>
    </source>
</evidence>
<evidence type="ECO:0000313" key="5">
    <source>
        <dbReference type="EMBL" id="CAF3731778.1"/>
    </source>
</evidence>
<sequence length="215" mass="25411">MHIPRSLINTSSLIEQCWQCQRKLDRNECPSYCPCEKHVLLPVRSEIDYFRLFDLSRSFEIDTKQLTRMFRNTMKFLHPDLSTNKSDIEKKYSQDQSALLNEAYKTLLSPLARAHYLLKLENITIEESPVQLESDFLQYIMEINEQLVDEDNDQKPFPIELAIKMRQEIDDHMKELSNALNTMDLEKAKEILARLQYFNNIDDKLTNLEVKHGII</sequence>
<dbReference type="Proteomes" id="UP000663882">
    <property type="component" value="Unassembled WGS sequence"/>
</dbReference>
<dbReference type="OrthoDB" id="448954at2759"/>
<dbReference type="Gene3D" id="1.20.1280.20">
    <property type="entry name" value="HscB, C-terminal domain"/>
    <property type="match status" value="1"/>
</dbReference>
<reference evidence="4" key="1">
    <citation type="submission" date="2021-02" db="EMBL/GenBank/DDBJ databases">
        <authorList>
            <person name="Nowell W R."/>
        </authorList>
    </citation>
    <scope>NUCLEOTIDE SEQUENCE</scope>
</reference>
<dbReference type="InterPro" id="IPR009073">
    <property type="entry name" value="HscB_oligo_C"/>
</dbReference>
<dbReference type="SMART" id="SM00271">
    <property type="entry name" value="DnaJ"/>
    <property type="match status" value="1"/>
</dbReference>
<name>A0A813VG12_9BILA</name>